<dbReference type="KEGG" id="scm:SCHCO_02515409"/>
<dbReference type="GeneID" id="9596826"/>
<gene>
    <name evidence="2" type="ORF">SCHCODRAFT_112795</name>
</gene>
<feature type="compositionally biased region" description="Polar residues" evidence="1">
    <location>
        <begin position="170"/>
        <end position="197"/>
    </location>
</feature>
<dbReference type="Proteomes" id="UP000007431">
    <property type="component" value="Unassembled WGS sequence"/>
</dbReference>
<dbReference type="EMBL" id="GL377311">
    <property type="protein sequence ID" value="EFI93208.1"/>
    <property type="molecule type" value="Genomic_DNA"/>
</dbReference>
<dbReference type="RefSeq" id="XP_003028111.1">
    <property type="nucleotide sequence ID" value="XM_003028065.1"/>
</dbReference>
<proteinExistence type="predicted"/>
<organism evidence="3">
    <name type="scientific">Schizophyllum commune (strain H4-8 / FGSC 9210)</name>
    <name type="common">Split gill fungus</name>
    <dbReference type="NCBI Taxonomy" id="578458"/>
    <lineage>
        <taxon>Eukaryota</taxon>
        <taxon>Fungi</taxon>
        <taxon>Dikarya</taxon>
        <taxon>Basidiomycota</taxon>
        <taxon>Agaricomycotina</taxon>
        <taxon>Agaricomycetes</taxon>
        <taxon>Agaricomycetidae</taxon>
        <taxon>Agaricales</taxon>
        <taxon>Schizophyllaceae</taxon>
        <taxon>Schizophyllum</taxon>
    </lineage>
</organism>
<protein>
    <submittedName>
        <fullName evidence="2">Uncharacterized protein</fullName>
    </submittedName>
</protein>
<feature type="region of interest" description="Disordered" evidence="1">
    <location>
        <begin position="170"/>
        <end position="366"/>
    </location>
</feature>
<name>D8QG01_SCHCM</name>
<evidence type="ECO:0000313" key="3">
    <source>
        <dbReference type="Proteomes" id="UP000007431"/>
    </source>
</evidence>
<dbReference type="HOGENOM" id="CLU_756845_0_0_1"/>
<keyword evidence="3" id="KW-1185">Reference proteome</keyword>
<feature type="non-terminal residue" evidence="2">
    <location>
        <position position="366"/>
    </location>
</feature>
<feature type="compositionally biased region" description="Basic and acidic residues" evidence="1">
    <location>
        <begin position="324"/>
        <end position="338"/>
    </location>
</feature>
<accession>D8QG01</accession>
<feature type="compositionally biased region" description="Low complexity" evidence="1">
    <location>
        <begin position="214"/>
        <end position="236"/>
    </location>
</feature>
<dbReference type="OMA" id="FDEFIRY"/>
<dbReference type="VEuPathDB" id="FungiDB:SCHCODRAFT_02515409"/>
<dbReference type="InParanoid" id="D8QG01"/>
<dbReference type="AlphaFoldDB" id="D8QG01"/>
<evidence type="ECO:0000313" key="2">
    <source>
        <dbReference type="EMBL" id="EFI93208.1"/>
    </source>
</evidence>
<sequence>MTSSVSRSTARSSAVSVDFGSAQQMRVLCDKLQKQTTFLSAAALLATWARLDDFEVGRCGRKILICYSMAHRYLRGEDIDLSPFVGCLPCVYSHKRVYFDLLWPLYQRRHVFDADQRERLSLLLTPFAITGPVGLPCRQPPQGSGFWDIDACAIPTGPCKASYRLISRPKQSLEQAPTTASSQPSQDARPRSYSSSACPPGSPDPLAIAKSLLAAPKPTSSSPSTTSTASAPSTPSVMQRLVKLIAPKPDEKRRRSKHKRSGAVSISSEDKSPTSARYNPLSMAGRRNALFDFADKDQSDGEDGSGKRSCSGDGNGAGGSRGTGGKECESKDEHEPIWRPRPQRFGIFCTGKGGQKAPRSLHLVGQ</sequence>
<evidence type="ECO:0000256" key="1">
    <source>
        <dbReference type="SAM" id="MobiDB-lite"/>
    </source>
</evidence>
<reference evidence="2 3" key="1">
    <citation type="journal article" date="2010" name="Nat. Biotechnol.">
        <title>Genome sequence of the model mushroom Schizophyllum commune.</title>
        <authorList>
            <person name="Ohm R.A."/>
            <person name="de Jong J.F."/>
            <person name="Lugones L.G."/>
            <person name="Aerts A."/>
            <person name="Kothe E."/>
            <person name="Stajich J.E."/>
            <person name="de Vries R.P."/>
            <person name="Record E."/>
            <person name="Levasseur A."/>
            <person name="Baker S.E."/>
            <person name="Bartholomew K.A."/>
            <person name="Coutinho P.M."/>
            <person name="Erdmann S."/>
            <person name="Fowler T.J."/>
            <person name="Gathman A.C."/>
            <person name="Lombard V."/>
            <person name="Henrissat B."/>
            <person name="Knabe N."/>
            <person name="Kuees U."/>
            <person name="Lilly W.W."/>
            <person name="Lindquist E."/>
            <person name="Lucas S."/>
            <person name="Magnuson J.K."/>
            <person name="Piumi F."/>
            <person name="Raudaskoski M."/>
            <person name="Salamov A."/>
            <person name="Schmutz J."/>
            <person name="Schwarze F.W.M.R."/>
            <person name="vanKuyk P.A."/>
            <person name="Horton J.S."/>
            <person name="Grigoriev I.V."/>
            <person name="Woesten H.A.B."/>
        </authorList>
    </citation>
    <scope>NUCLEOTIDE SEQUENCE [LARGE SCALE GENOMIC DNA]</scope>
    <source>
        <strain evidence="3">H4-8 / FGSC 9210</strain>
    </source>
</reference>
<feature type="compositionally biased region" description="Gly residues" evidence="1">
    <location>
        <begin position="313"/>
        <end position="323"/>
    </location>
</feature>
<dbReference type="OrthoDB" id="2983573at2759"/>